<dbReference type="SUPFAM" id="SSF48452">
    <property type="entry name" value="TPR-like"/>
    <property type="match status" value="1"/>
</dbReference>
<dbReference type="Proteomes" id="UP000808349">
    <property type="component" value="Unassembled WGS sequence"/>
</dbReference>
<evidence type="ECO:0008006" key="4">
    <source>
        <dbReference type="Google" id="ProtNLM"/>
    </source>
</evidence>
<proteinExistence type="predicted"/>
<gene>
    <name evidence="2" type="ORF">IPO85_02030</name>
</gene>
<organism evidence="2 3">
    <name type="scientific">Candidatus Defluviibacterium haderslevense</name>
    <dbReference type="NCBI Taxonomy" id="2981993"/>
    <lineage>
        <taxon>Bacteria</taxon>
        <taxon>Pseudomonadati</taxon>
        <taxon>Bacteroidota</taxon>
        <taxon>Saprospiria</taxon>
        <taxon>Saprospirales</taxon>
        <taxon>Saprospiraceae</taxon>
        <taxon>Candidatus Defluviibacterium</taxon>
    </lineage>
</organism>
<dbReference type="InterPro" id="IPR019734">
    <property type="entry name" value="TPR_rpt"/>
</dbReference>
<sequence length="561" mass="64722">MKQKYRFTFFLLCCLFSSIWAIILAQTTDKELQFQSSLIDALKEEKIGNPEKAIAILEKLKFEPEVKAISNYYLSRLYQFKGRHEDALFAINECIRADGSNKWFRIYQVNLLEKLGRYDQVASAYEQLIDLESNNYAFYENASLNFLKADNIDQALRIMELAQSKFGILPSIALKKAELFRLKKKNKKAIEVLEASLKDYPTHEELYITLLEFYKEEKSVDEIKAVEQKLKKINPYSPYFNVNHEDEPSQMDLSSLDGLVANPNIGIDQKIKKIIPFLNELAISKNANLFNSLKSISQNLILAYPHEVKSWTLAADVCFHGNQISEAISNYKTAVERGNVPFGVWDNLLFCLTHNNQWISLFKYANLALDQFPNQSYPYYALATSNLHLQQYDDAISNVNQVLVMNKNNTNMRRAAIILQAQIYEALGDLKNSNLKWTQAMEIIPNDLSIIEYCTSSKTNKELVSKEILQKAFETKQMPEYIKHYKLAQISYNMKDYLMAKDNILLSLGNTLAHIPEILELAAQIDLNLNQKDQALKYLQEAESLSEQKDYYKKLIQKLEG</sequence>
<reference evidence="2 3" key="1">
    <citation type="submission" date="2020-10" db="EMBL/GenBank/DDBJ databases">
        <title>Connecting structure to function with the recovery of over 1000 high-quality activated sludge metagenome-assembled genomes encoding full-length rRNA genes using long-read sequencing.</title>
        <authorList>
            <person name="Singleton C.M."/>
            <person name="Petriglieri F."/>
            <person name="Kristensen J.M."/>
            <person name="Kirkegaard R.H."/>
            <person name="Michaelsen T.Y."/>
            <person name="Andersen M.H."/>
            <person name="Karst S.M."/>
            <person name="Dueholm M.S."/>
            <person name="Nielsen P.H."/>
            <person name="Albertsen M."/>
        </authorList>
    </citation>
    <scope>NUCLEOTIDE SEQUENCE [LARGE SCALE GENOMIC DNA]</scope>
    <source>
        <strain evidence="2">Ribe_18-Q3-R11-54_BAT3C.373</strain>
    </source>
</reference>
<name>A0A9D7S6Y2_9BACT</name>
<evidence type="ECO:0000313" key="2">
    <source>
        <dbReference type="EMBL" id="MBK9716302.1"/>
    </source>
</evidence>
<evidence type="ECO:0000256" key="1">
    <source>
        <dbReference type="SAM" id="SignalP"/>
    </source>
</evidence>
<protein>
    <recommendedName>
        <fullName evidence="4">Tetratricopeptide repeat protein</fullName>
    </recommendedName>
</protein>
<accession>A0A9D7S6Y2</accession>
<comment type="caution">
    <text evidence="2">The sequence shown here is derived from an EMBL/GenBank/DDBJ whole genome shotgun (WGS) entry which is preliminary data.</text>
</comment>
<dbReference type="EMBL" id="JADKFW010000004">
    <property type="protein sequence ID" value="MBK9716302.1"/>
    <property type="molecule type" value="Genomic_DNA"/>
</dbReference>
<dbReference type="Gene3D" id="1.25.40.10">
    <property type="entry name" value="Tetratricopeptide repeat domain"/>
    <property type="match status" value="2"/>
</dbReference>
<dbReference type="PANTHER" id="PTHR12558:SF44">
    <property type="entry name" value="TETRATRICOPEPTIDE REPEAT-CONTAINING PROTEIN"/>
    <property type="match status" value="1"/>
</dbReference>
<dbReference type="GO" id="GO:0051301">
    <property type="term" value="P:cell division"/>
    <property type="evidence" value="ECO:0007669"/>
    <property type="project" value="TreeGrafter"/>
</dbReference>
<dbReference type="InterPro" id="IPR011990">
    <property type="entry name" value="TPR-like_helical_dom_sf"/>
</dbReference>
<dbReference type="PANTHER" id="PTHR12558">
    <property type="entry name" value="CELL DIVISION CYCLE 16,23,27"/>
    <property type="match status" value="1"/>
</dbReference>
<dbReference type="AlphaFoldDB" id="A0A9D7S6Y2"/>
<dbReference type="SMART" id="SM00028">
    <property type="entry name" value="TPR"/>
    <property type="match status" value="7"/>
</dbReference>
<feature type="chain" id="PRO_5039445372" description="Tetratricopeptide repeat protein" evidence="1">
    <location>
        <begin position="22"/>
        <end position="561"/>
    </location>
</feature>
<keyword evidence="1" id="KW-0732">Signal</keyword>
<evidence type="ECO:0000313" key="3">
    <source>
        <dbReference type="Proteomes" id="UP000808349"/>
    </source>
</evidence>
<dbReference type="Pfam" id="PF13181">
    <property type="entry name" value="TPR_8"/>
    <property type="match status" value="1"/>
</dbReference>
<feature type="signal peptide" evidence="1">
    <location>
        <begin position="1"/>
        <end position="21"/>
    </location>
</feature>